<dbReference type="PIRSF" id="PIRSF000277">
    <property type="entry name" value="COX6A1"/>
    <property type="match status" value="1"/>
</dbReference>
<comment type="similarity">
    <text evidence="3 11">Belongs to the cytochrome c oxidase subunit 6A family.</text>
</comment>
<reference evidence="13" key="2">
    <citation type="submission" date="2017-05" db="UniProtKB">
        <authorList>
            <consortium name="EnsemblMetazoa"/>
        </authorList>
    </citation>
    <scope>IDENTIFICATION</scope>
</reference>
<dbReference type="InterPro" id="IPR001349">
    <property type="entry name" value="Cyt_c_oxidase_su6a"/>
</dbReference>
<dbReference type="InParanoid" id="A0A1X7UZA6"/>
<dbReference type="EnsemblMetazoa" id="XM_003386236.3">
    <property type="protein sequence ID" value="XP_003386284.1"/>
    <property type="gene ID" value="LOC100640074"/>
</dbReference>
<dbReference type="EnsemblMetazoa" id="Aqu2.1.33103_001">
    <property type="protein sequence ID" value="Aqu2.1.33103_001"/>
    <property type="gene ID" value="Aqu2.1.33103"/>
</dbReference>
<evidence type="ECO:0000256" key="6">
    <source>
        <dbReference type="ARBA" id="ARBA00022946"/>
    </source>
</evidence>
<keyword evidence="8" id="KW-0560">Oxidoreductase</keyword>
<dbReference type="eggNOG" id="KOG3469">
    <property type="taxonomic scope" value="Eukaryota"/>
</dbReference>
<evidence type="ECO:0000256" key="7">
    <source>
        <dbReference type="ARBA" id="ARBA00022989"/>
    </source>
</evidence>
<evidence type="ECO:0000256" key="8">
    <source>
        <dbReference type="ARBA" id="ARBA00023002"/>
    </source>
</evidence>
<evidence type="ECO:0000256" key="10">
    <source>
        <dbReference type="ARBA" id="ARBA00023136"/>
    </source>
</evidence>
<sequence>MAAVFLRSSSRLISSSLWKRGSPKSASNYAQMVLDGESHAVKTTTQWKLISLLIAVPGMLFVARKAYRAEQDHHHHIEEHGRPEFLPYPHLRIRSKPFPWGDGNHSLFHNPETNALPEGYED</sequence>
<dbReference type="InterPro" id="IPR036418">
    <property type="entry name" value="Cyt_c_oxidase_su6a_sf"/>
</dbReference>
<protein>
    <recommendedName>
        <fullName evidence="12">Cytochrome c oxidase subunit</fullName>
    </recommendedName>
    <alternativeName>
        <fullName evidence="12">Cytochrome c oxidase polypeptide VIa</fullName>
    </alternativeName>
</protein>
<dbReference type="GO" id="GO:0005743">
    <property type="term" value="C:mitochondrial inner membrane"/>
    <property type="evidence" value="ECO:0007669"/>
    <property type="project" value="UniProtKB-SubCell"/>
</dbReference>
<dbReference type="OrthoDB" id="5947505at2759"/>
<dbReference type="Gene3D" id="4.10.95.10">
    <property type="entry name" value="Cytochrome c oxidase, subunit VIa"/>
    <property type="match status" value="1"/>
</dbReference>
<reference evidence="14" key="1">
    <citation type="journal article" date="2010" name="Nature">
        <title>The Amphimedon queenslandica genome and the evolution of animal complexity.</title>
        <authorList>
            <person name="Srivastava M."/>
            <person name="Simakov O."/>
            <person name="Chapman J."/>
            <person name="Fahey B."/>
            <person name="Gauthier M.E."/>
            <person name="Mitros T."/>
            <person name="Richards G.S."/>
            <person name="Conaco C."/>
            <person name="Dacre M."/>
            <person name="Hellsten U."/>
            <person name="Larroux C."/>
            <person name="Putnam N.H."/>
            <person name="Stanke M."/>
            <person name="Adamska M."/>
            <person name="Darling A."/>
            <person name="Degnan S.M."/>
            <person name="Oakley T.H."/>
            <person name="Plachetzki D.C."/>
            <person name="Zhai Y."/>
            <person name="Adamski M."/>
            <person name="Calcino A."/>
            <person name="Cummins S.F."/>
            <person name="Goodstein D.M."/>
            <person name="Harris C."/>
            <person name="Jackson D.J."/>
            <person name="Leys S.P."/>
            <person name="Shu S."/>
            <person name="Woodcroft B.J."/>
            <person name="Vervoort M."/>
            <person name="Kosik K.S."/>
            <person name="Manning G."/>
            <person name="Degnan B.M."/>
            <person name="Rokhsar D.S."/>
        </authorList>
    </citation>
    <scope>NUCLEOTIDE SEQUENCE [LARGE SCALE GENOMIC DNA]</scope>
</reference>
<evidence type="ECO:0000313" key="14">
    <source>
        <dbReference type="Proteomes" id="UP000007879"/>
    </source>
</evidence>
<evidence type="ECO:0000256" key="12">
    <source>
        <dbReference type="RuleBase" id="RU004397"/>
    </source>
</evidence>
<evidence type="ECO:0000256" key="5">
    <source>
        <dbReference type="ARBA" id="ARBA00022792"/>
    </source>
</evidence>
<keyword evidence="5 12" id="KW-0999">Mitochondrion inner membrane</keyword>
<dbReference type="GO" id="GO:0006123">
    <property type="term" value="P:mitochondrial electron transport, cytochrome c to oxygen"/>
    <property type="evidence" value="ECO:0007669"/>
    <property type="project" value="TreeGrafter"/>
</dbReference>
<keyword evidence="9 12" id="KW-0496">Mitochondrion</keyword>
<dbReference type="PANTHER" id="PTHR11504:SF0">
    <property type="entry name" value="CYTOCHROME C OXIDASE SUBUNIT"/>
    <property type="match status" value="1"/>
</dbReference>
<dbReference type="InterPro" id="IPR018507">
    <property type="entry name" value="Cyt_c_oxidase_su6a_CS"/>
</dbReference>
<name>A0A1X7UZA6_AMPQE</name>
<evidence type="ECO:0000313" key="13">
    <source>
        <dbReference type="EnsemblMetazoa" id="Aqu2.1.33103_001"/>
    </source>
</evidence>
<dbReference type="GO" id="GO:0030234">
    <property type="term" value="F:enzyme regulator activity"/>
    <property type="evidence" value="ECO:0007669"/>
    <property type="project" value="TreeGrafter"/>
</dbReference>
<dbReference type="PANTHER" id="PTHR11504">
    <property type="entry name" value="CYTOCHROME C OXIDASE POLYPEPTIDE VIA"/>
    <property type="match status" value="1"/>
</dbReference>
<dbReference type="PROSITE" id="PS01329">
    <property type="entry name" value="COX6A"/>
    <property type="match status" value="1"/>
</dbReference>
<dbReference type="GO" id="GO:0016491">
    <property type="term" value="F:oxidoreductase activity"/>
    <property type="evidence" value="ECO:0007669"/>
    <property type="project" value="UniProtKB-KW"/>
</dbReference>
<comment type="pathway">
    <text evidence="2">Energy metabolism; oxidative phosphorylation.</text>
</comment>
<keyword evidence="4" id="KW-0812">Transmembrane</keyword>
<evidence type="ECO:0000256" key="2">
    <source>
        <dbReference type="ARBA" id="ARBA00004673"/>
    </source>
</evidence>
<comment type="subcellular location">
    <subcellularLocation>
        <location evidence="1">Mitochondrion inner membrane</location>
        <topology evidence="1">Single-pass membrane protein</topology>
    </subcellularLocation>
</comment>
<keyword evidence="10 12" id="KW-0472">Membrane</keyword>
<dbReference type="Proteomes" id="UP000007879">
    <property type="component" value="Unassembled WGS sequence"/>
</dbReference>
<proteinExistence type="inferred from homology"/>
<dbReference type="FunFam" id="4.10.95.10:FF:000001">
    <property type="entry name" value="Cytochrome c oxidase subunit 6A, mitochondrial"/>
    <property type="match status" value="1"/>
</dbReference>
<keyword evidence="14" id="KW-1185">Reference proteome</keyword>
<dbReference type="SUPFAM" id="SSF81411">
    <property type="entry name" value="Mitochondrial cytochrome c oxidase subunit VIa"/>
    <property type="match status" value="1"/>
</dbReference>
<evidence type="ECO:0000256" key="3">
    <source>
        <dbReference type="ARBA" id="ARBA00005553"/>
    </source>
</evidence>
<dbReference type="Pfam" id="PF02046">
    <property type="entry name" value="COX6A"/>
    <property type="match status" value="1"/>
</dbReference>
<dbReference type="FunCoup" id="A0A1X7UZA6">
    <property type="interactions" value="130"/>
</dbReference>
<dbReference type="UniPathway" id="UPA00705"/>
<gene>
    <name evidence="13" type="primary">100640074</name>
</gene>
<dbReference type="KEGG" id="aqu:100640074"/>
<evidence type="ECO:0000256" key="9">
    <source>
        <dbReference type="ARBA" id="ARBA00023128"/>
    </source>
</evidence>
<dbReference type="STRING" id="400682.A0A1X7UZA6"/>
<organism evidence="13">
    <name type="scientific">Amphimedon queenslandica</name>
    <name type="common">Sponge</name>
    <dbReference type="NCBI Taxonomy" id="400682"/>
    <lineage>
        <taxon>Eukaryota</taxon>
        <taxon>Metazoa</taxon>
        <taxon>Porifera</taxon>
        <taxon>Demospongiae</taxon>
        <taxon>Heteroscleromorpha</taxon>
        <taxon>Haplosclerida</taxon>
        <taxon>Niphatidae</taxon>
        <taxon>Amphimedon</taxon>
    </lineage>
</organism>
<evidence type="ECO:0000256" key="1">
    <source>
        <dbReference type="ARBA" id="ARBA00004434"/>
    </source>
</evidence>
<keyword evidence="7" id="KW-1133">Transmembrane helix</keyword>
<accession>A0A1X7UZA6</accession>
<dbReference type="AlphaFoldDB" id="A0A1X7UZA6"/>
<evidence type="ECO:0000256" key="4">
    <source>
        <dbReference type="ARBA" id="ARBA00022692"/>
    </source>
</evidence>
<keyword evidence="6" id="KW-0809">Transit peptide</keyword>
<evidence type="ECO:0000256" key="11">
    <source>
        <dbReference type="RuleBase" id="RU004396"/>
    </source>
</evidence>
<dbReference type="OMA" id="MLHRIFR"/>